<proteinExistence type="predicted"/>
<sequence>MSSLISFLIESYASLDKNCDMIASKRQAANKHRYGNDIDVVNKLTAIDLVMNDDKFKKFAEKFVWAMIKELYVRNDRVAWMIEKSVDPVPLPKNFMRFVEASNLNKCEKFKKCLKFAYERQCLQFSKSSSSKLLTFLKLLRDPSKRVLLESIWDLNECAECAIGVYPHSAYWLSKYK</sequence>
<protein>
    <submittedName>
        <fullName evidence="1">Uncharacterized protein</fullName>
    </submittedName>
</protein>
<reference evidence="1" key="1">
    <citation type="submission" date="2018-02" db="EMBL/GenBank/DDBJ databases">
        <title>Genome analyses of the Tunisian isolate of Spodoptera littoralis#nucleopolyhedrovirus SpliNPV-Tun2 and biological activity identification.</title>
        <authorList>
            <person name="Ben Tiba S."/>
            <person name="Wennmann J.T."/>
            <person name="Laarif A."/>
            <person name="Larem A."/>
            <person name="Fattouch S."/>
            <person name="Jehle J.A."/>
        </authorList>
    </citation>
    <scope>NUCLEOTIDE SEQUENCE</scope>
    <source>
        <strain evidence="1">SpliNPV-Tun2</strain>
    </source>
</reference>
<name>A0A3G4S906_NPVSL</name>
<accession>A0A3G4S906</accession>
<organismHost>
    <name type="scientific">Lepidoptera</name>
    <name type="common">moths &amp; butterflies</name>
    <dbReference type="NCBI Taxonomy" id="7088"/>
</organismHost>
<evidence type="ECO:0000313" key="1">
    <source>
        <dbReference type="EMBL" id="AYU75288.1"/>
    </source>
</evidence>
<organism evidence="1">
    <name type="scientific">Spodoptera littoralis nuclear polyhedrosis virus</name>
    <name type="common">SlNPV</name>
    <dbReference type="NCBI Taxonomy" id="10456"/>
    <lineage>
        <taxon>Viruses</taxon>
        <taxon>Viruses incertae sedis</taxon>
        <taxon>Naldaviricetes</taxon>
        <taxon>Lefavirales</taxon>
        <taxon>Baculoviridae</taxon>
        <taxon>Alphabaculovirus</taxon>
        <taxon>Alphabaculovirus splittoralis</taxon>
    </lineage>
</organism>
<gene>
    <name evidence="1" type="primary">ORF100</name>
</gene>
<dbReference type="EMBL" id="MG958660">
    <property type="protein sequence ID" value="AYU75288.1"/>
    <property type="molecule type" value="Genomic_DNA"/>
</dbReference>